<feature type="transmembrane region" description="Helical" evidence="1">
    <location>
        <begin position="88"/>
        <end position="110"/>
    </location>
</feature>
<evidence type="ECO:0000256" key="1">
    <source>
        <dbReference type="SAM" id="Phobius"/>
    </source>
</evidence>
<dbReference type="EMBL" id="MN740529">
    <property type="protein sequence ID" value="QHU31538.1"/>
    <property type="molecule type" value="Genomic_DNA"/>
</dbReference>
<reference evidence="2" key="1">
    <citation type="journal article" date="2020" name="Nature">
        <title>Giant virus diversity and host interactions through global metagenomics.</title>
        <authorList>
            <person name="Schulz F."/>
            <person name="Roux S."/>
            <person name="Paez-Espino D."/>
            <person name="Jungbluth S."/>
            <person name="Walsh D.A."/>
            <person name="Denef V.J."/>
            <person name="McMahon K.D."/>
            <person name="Konstantinidis K.T."/>
            <person name="Eloe-Fadrosh E.A."/>
            <person name="Kyrpides N.C."/>
            <person name="Woyke T."/>
        </authorList>
    </citation>
    <scope>NUCLEOTIDE SEQUENCE</scope>
    <source>
        <strain evidence="2">GVMAG-M-3300027963-21</strain>
    </source>
</reference>
<keyword evidence="1" id="KW-0472">Membrane</keyword>
<protein>
    <submittedName>
        <fullName evidence="2">Uncharacterized protein</fullName>
    </submittedName>
</protein>
<keyword evidence="1" id="KW-1133">Transmembrane helix</keyword>
<keyword evidence="1" id="KW-0812">Transmembrane</keyword>
<sequence>MSGSGSSSALFFEEFKVGKGKTQDDAEAQNSGSGTTTGAIAGAATGALVSGGSAAVMSNSGSNNVEKCPLDNDTLYCQISRTAGITGMLVYILFIIILVMIFFYSMYYLFFRSGGSGGSGGSSVSKAVSRRRR</sequence>
<accession>A0A6C0LNL0</accession>
<name>A0A6C0LNL0_9ZZZZ</name>
<proteinExistence type="predicted"/>
<dbReference type="AlphaFoldDB" id="A0A6C0LNL0"/>
<organism evidence="2">
    <name type="scientific">viral metagenome</name>
    <dbReference type="NCBI Taxonomy" id="1070528"/>
    <lineage>
        <taxon>unclassified sequences</taxon>
        <taxon>metagenomes</taxon>
        <taxon>organismal metagenomes</taxon>
    </lineage>
</organism>
<evidence type="ECO:0000313" key="2">
    <source>
        <dbReference type="EMBL" id="QHU31538.1"/>
    </source>
</evidence>